<evidence type="ECO:0000313" key="3">
    <source>
        <dbReference type="Proteomes" id="UP000018467"/>
    </source>
</evidence>
<dbReference type="InParanoid" id="A0A3B1IZV3"/>
<feature type="coiled-coil region" evidence="1">
    <location>
        <begin position="364"/>
        <end position="403"/>
    </location>
</feature>
<protein>
    <submittedName>
        <fullName evidence="2">Uncharacterized protein</fullName>
    </submittedName>
</protein>
<reference evidence="3" key="2">
    <citation type="journal article" date="2014" name="Nat. Commun.">
        <title>The cavefish genome reveals candidate genes for eye loss.</title>
        <authorList>
            <person name="McGaugh S.E."/>
            <person name="Gross J.B."/>
            <person name="Aken B."/>
            <person name="Blin M."/>
            <person name="Borowsky R."/>
            <person name="Chalopin D."/>
            <person name="Hinaux H."/>
            <person name="Jeffery W.R."/>
            <person name="Keene A."/>
            <person name="Ma L."/>
            <person name="Minx P."/>
            <person name="Murphy D."/>
            <person name="O'Quin K.E."/>
            <person name="Retaux S."/>
            <person name="Rohner N."/>
            <person name="Searle S.M."/>
            <person name="Stahl B.A."/>
            <person name="Tabin C."/>
            <person name="Volff J.N."/>
            <person name="Yoshizawa M."/>
            <person name="Warren W.C."/>
        </authorList>
    </citation>
    <scope>NUCLEOTIDE SEQUENCE [LARGE SCALE GENOMIC DNA]</scope>
    <source>
        <strain evidence="3">female</strain>
    </source>
</reference>
<keyword evidence="3" id="KW-1185">Reference proteome</keyword>
<accession>A0A3B1IZV3</accession>
<dbReference type="STRING" id="7994.ENSAMXP00000035186"/>
<organism evidence="2 3">
    <name type="scientific">Astyanax mexicanus</name>
    <name type="common">Blind cave fish</name>
    <name type="synonym">Astyanax fasciatus mexicanus</name>
    <dbReference type="NCBI Taxonomy" id="7994"/>
    <lineage>
        <taxon>Eukaryota</taxon>
        <taxon>Metazoa</taxon>
        <taxon>Chordata</taxon>
        <taxon>Craniata</taxon>
        <taxon>Vertebrata</taxon>
        <taxon>Euteleostomi</taxon>
        <taxon>Actinopterygii</taxon>
        <taxon>Neopterygii</taxon>
        <taxon>Teleostei</taxon>
        <taxon>Ostariophysi</taxon>
        <taxon>Characiformes</taxon>
        <taxon>Characoidei</taxon>
        <taxon>Acestrorhamphidae</taxon>
        <taxon>Acestrorhamphinae</taxon>
        <taxon>Astyanax</taxon>
    </lineage>
</organism>
<reference evidence="3" key="1">
    <citation type="submission" date="2013-03" db="EMBL/GenBank/DDBJ databases">
        <authorList>
            <person name="Jeffery W."/>
            <person name="Warren W."/>
            <person name="Wilson R.K."/>
        </authorList>
    </citation>
    <scope>NUCLEOTIDE SEQUENCE</scope>
    <source>
        <strain evidence="3">female</strain>
    </source>
</reference>
<keyword evidence="1" id="KW-0175">Coiled coil</keyword>
<dbReference type="Ensembl" id="ENSAMXT00000040492.1">
    <property type="protein sequence ID" value="ENSAMXP00000035186.1"/>
    <property type="gene ID" value="ENSAMXG00000039961.1"/>
</dbReference>
<evidence type="ECO:0000256" key="1">
    <source>
        <dbReference type="SAM" id="Coils"/>
    </source>
</evidence>
<sequence>KRKKPKEGTKTLSEEPILLWLTRSDKIIAQRVEAMERVQRRMKTMLSELGTSEKIQPQVTGKWRSILRETRGITTSLTQDLNKGVEQAARPQQMKQRFMDRLLRQKQLDTESDWEEKTFDDFSAESGCKWDAITRREEEDYVKHVALADELRSSERSSKVALDYHIVCEEVKQQYREKTYANYVDLKDTIQELVDKFPAKQMRYERDIPVSFECSERVLHKTKDAITALRNQMSSESENEATLRDLRASLREVTDKTIKLRTEISMAQAAEKKQLIDLISQSKTTTDKLQRFIEKSERLLRLAKMCRKLETEQEKLPSSSASSLDAEQLSQEEACTSMEAPSEHPLVQEILDDSAALEKFWGRYSKVQLECLCLKKEKADLEQEKKQLELRIKEKQLEELMLNSLPALPPIPILPPAHTHSAS</sequence>
<dbReference type="Bgee" id="ENSAMXG00000039961">
    <property type="expression patterns" value="Expressed in liver and 4 other cell types or tissues"/>
</dbReference>
<dbReference type="AlphaFoldDB" id="A0A3B1IZV3"/>
<name>A0A3B1IZV3_ASTMX</name>
<reference evidence="2" key="3">
    <citation type="submission" date="2025-08" db="UniProtKB">
        <authorList>
            <consortium name="Ensembl"/>
        </authorList>
    </citation>
    <scope>IDENTIFICATION</scope>
</reference>
<dbReference type="Proteomes" id="UP000018467">
    <property type="component" value="Unassembled WGS sequence"/>
</dbReference>
<evidence type="ECO:0000313" key="2">
    <source>
        <dbReference type="Ensembl" id="ENSAMXP00000035186.1"/>
    </source>
</evidence>
<proteinExistence type="predicted"/>
<reference evidence="2" key="4">
    <citation type="submission" date="2025-09" db="UniProtKB">
        <authorList>
            <consortium name="Ensembl"/>
        </authorList>
    </citation>
    <scope>IDENTIFICATION</scope>
</reference>